<evidence type="ECO:0000259" key="3">
    <source>
        <dbReference type="SMART" id="SM00563"/>
    </source>
</evidence>
<dbReference type="GO" id="GO:0003841">
    <property type="term" value="F:1-acylglycerol-3-phosphate O-acyltransferase activity"/>
    <property type="evidence" value="ECO:0007669"/>
    <property type="project" value="TreeGrafter"/>
</dbReference>
<dbReference type="CDD" id="cd07989">
    <property type="entry name" value="LPLAT_AGPAT-like"/>
    <property type="match status" value="1"/>
</dbReference>
<dbReference type="AlphaFoldDB" id="A0A3N2CQ99"/>
<dbReference type="GO" id="GO:0006654">
    <property type="term" value="P:phosphatidic acid biosynthetic process"/>
    <property type="evidence" value="ECO:0007669"/>
    <property type="project" value="TreeGrafter"/>
</dbReference>
<reference evidence="4 5" key="1">
    <citation type="submission" date="2018-11" db="EMBL/GenBank/DDBJ databases">
        <title>Sequencing the genomes of 1000 actinobacteria strains.</title>
        <authorList>
            <person name="Klenk H.-P."/>
        </authorList>
    </citation>
    <scope>NUCLEOTIDE SEQUENCE [LARGE SCALE GENOMIC DNA]</scope>
    <source>
        <strain evidence="4 5">DSM 12652</strain>
    </source>
</reference>
<gene>
    <name evidence="4" type="ORF">EDD33_0425</name>
</gene>
<dbReference type="InterPro" id="IPR002123">
    <property type="entry name" value="Plipid/glycerol_acylTrfase"/>
</dbReference>
<dbReference type="RefSeq" id="WP_170169674.1">
    <property type="nucleotide sequence ID" value="NZ_RKHO01000001.1"/>
</dbReference>
<dbReference type="GO" id="GO:0005886">
    <property type="term" value="C:plasma membrane"/>
    <property type="evidence" value="ECO:0007669"/>
    <property type="project" value="TreeGrafter"/>
</dbReference>
<keyword evidence="2 4" id="KW-0012">Acyltransferase</keyword>
<sequence>MADAAYRFVNAVGRAALRGLRVDVRWTGAEHLPHTGPALLAATHVAFPDFLFVERAAVTRGRLVRFLTRHDVWDVPGAGWWMDRMGHVPVDRHVPAHAYVRARALLRSGEAVCGFPEAGISHSYTVRPLMRGLVALARETGVPVVPVGVWGTQRFLSVGDPAPPPDWSRGRRVDLAFGAPIAVAPGDDLTARTHDLGHALTGLLEGLQTLPHHRPDPGVPAVWHPHHLGGDAPTRQRAVHLDEVPFAAVRPSWGPDLDAYDVPAATTPPGPPAR</sequence>
<dbReference type="PANTHER" id="PTHR10434:SF55">
    <property type="entry name" value="POSSIBLE ACYLTRANSFERASE"/>
    <property type="match status" value="1"/>
</dbReference>
<accession>A0A3N2CQ99</accession>
<comment type="caution">
    <text evidence="4">The sequence shown here is derived from an EMBL/GenBank/DDBJ whole genome shotgun (WGS) entry which is preliminary data.</text>
</comment>
<name>A0A3N2CQ99_9ACTN</name>
<proteinExistence type="predicted"/>
<organism evidence="4 5">
    <name type="scientific">Nocardioides aurantiacus</name>
    <dbReference type="NCBI Taxonomy" id="86796"/>
    <lineage>
        <taxon>Bacteria</taxon>
        <taxon>Bacillati</taxon>
        <taxon>Actinomycetota</taxon>
        <taxon>Actinomycetes</taxon>
        <taxon>Propionibacteriales</taxon>
        <taxon>Nocardioidaceae</taxon>
        <taxon>Nocardioides</taxon>
    </lineage>
</organism>
<keyword evidence="1 4" id="KW-0808">Transferase</keyword>
<dbReference type="SMART" id="SM00563">
    <property type="entry name" value="PlsC"/>
    <property type="match status" value="1"/>
</dbReference>
<dbReference type="EMBL" id="RKHO01000001">
    <property type="protein sequence ID" value="ROR89596.1"/>
    <property type="molecule type" value="Genomic_DNA"/>
</dbReference>
<dbReference type="Pfam" id="PF01553">
    <property type="entry name" value="Acyltransferase"/>
    <property type="match status" value="1"/>
</dbReference>
<evidence type="ECO:0000256" key="2">
    <source>
        <dbReference type="ARBA" id="ARBA00023315"/>
    </source>
</evidence>
<evidence type="ECO:0000256" key="1">
    <source>
        <dbReference type="ARBA" id="ARBA00022679"/>
    </source>
</evidence>
<evidence type="ECO:0000313" key="4">
    <source>
        <dbReference type="EMBL" id="ROR89596.1"/>
    </source>
</evidence>
<dbReference type="PANTHER" id="PTHR10434">
    <property type="entry name" value="1-ACYL-SN-GLYCEROL-3-PHOSPHATE ACYLTRANSFERASE"/>
    <property type="match status" value="1"/>
</dbReference>
<evidence type="ECO:0000313" key="5">
    <source>
        <dbReference type="Proteomes" id="UP000281738"/>
    </source>
</evidence>
<protein>
    <submittedName>
        <fullName evidence="4">1-acyl-sn-glycerol-3-phosphate acyltransferase</fullName>
    </submittedName>
</protein>
<dbReference type="SUPFAM" id="SSF69593">
    <property type="entry name" value="Glycerol-3-phosphate (1)-acyltransferase"/>
    <property type="match status" value="1"/>
</dbReference>
<feature type="domain" description="Phospholipid/glycerol acyltransferase" evidence="3">
    <location>
        <begin position="38"/>
        <end position="152"/>
    </location>
</feature>
<dbReference type="Proteomes" id="UP000281738">
    <property type="component" value="Unassembled WGS sequence"/>
</dbReference>
<keyword evidence="5" id="KW-1185">Reference proteome</keyword>